<feature type="transmembrane region" description="Helical" evidence="5">
    <location>
        <begin position="446"/>
        <end position="464"/>
    </location>
</feature>
<reference evidence="7 8" key="1">
    <citation type="submission" date="2019-12" db="EMBL/GenBank/DDBJ databases">
        <title>Shewanella insulae sp. nov., isolated from a tidal flat.</title>
        <authorList>
            <person name="Yoon J.-H."/>
        </authorList>
    </citation>
    <scope>NUCLEOTIDE SEQUENCE [LARGE SCALE GENOMIC DNA]</scope>
    <source>
        <strain evidence="7 8">JBTF-M18</strain>
    </source>
</reference>
<keyword evidence="2 5" id="KW-0812">Transmembrane</keyword>
<protein>
    <recommendedName>
        <fullName evidence="6">GtrA/DPMS transmembrane domain-containing protein</fullName>
    </recommendedName>
</protein>
<feature type="transmembrane region" description="Helical" evidence="5">
    <location>
        <begin position="131"/>
        <end position="150"/>
    </location>
</feature>
<feature type="transmembrane region" description="Helical" evidence="5">
    <location>
        <begin position="100"/>
        <end position="119"/>
    </location>
</feature>
<sequence length="614" mass="69884">MITTSLCFIAVGVVSIITHVFVALMSAKALSLAPMIVNFYGFGIATVISCFGYSYFTFGRRPKRYFYVPLFLATLLLGLALSSFIVYFSIYKLEWSLTQGVLLVAIVTHVTMLSMLKVWGERLTEITLNKFLIGVLISLVPSVIFLNVHLGQIINHDTAWYLVATRKWLEGQVLYDKILEVNPPLNFYYTAPAIWLADNLGLSDIDAQYILFSAILWGSLFWCWNILVGVNKFNGRKNATLILALGFTVIITGLPYAVQREHILVVLLLPWIVGLLLEQECEHQRRGASRAVLAAAGICLKPYFVIYPIFMTVFFVISQRSIRPVISNANITMALVGVCYVVSVALIHPVYFTEIIPVAKLTYNYAKSTELILSSIEFIPLLFFIVLAIASYTLQRQTTGIFVCLVLAALAIYVVQWKGFDYHLLPLYSWIVLFCFWLMVEHYSPFKLKAIALFVVTFISTWFIKTGPYQVYQTEWLMQRLQQLTPFNSLVVYSTYVSIGPILALRNNAEWASRYPTFWTIPVIANTDAEQSCSSSPKSCLRLNEIAIETRAHIKEDLTNYSPDLIVIDKMPGYITNKDFSLLKFFSRDAEIVQFLDARYHVSSDSRFYYLVRK</sequence>
<comment type="caution">
    <text evidence="7">The sequence shown here is derived from an EMBL/GenBank/DDBJ whole genome shotgun (WGS) entry which is preliminary data.</text>
</comment>
<feature type="transmembrane region" description="Helical" evidence="5">
    <location>
        <begin position="398"/>
        <end position="415"/>
    </location>
</feature>
<feature type="transmembrane region" description="Helical" evidence="5">
    <location>
        <begin position="422"/>
        <end position="440"/>
    </location>
</feature>
<comment type="subcellular location">
    <subcellularLocation>
        <location evidence="1">Membrane</location>
        <topology evidence="1">Multi-pass membrane protein</topology>
    </subcellularLocation>
</comment>
<keyword evidence="4 5" id="KW-0472">Membrane</keyword>
<dbReference type="InterPro" id="IPR007267">
    <property type="entry name" value="GtrA_DPMS_TM"/>
</dbReference>
<dbReference type="GO" id="GO:0016020">
    <property type="term" value="C:membrane"/>
    <property type="evidence" value="ECO:0007669"/>
    <property type="project" value="UniProtKB-SubCell"/>
</dbReference>
<evidence type="ECO:0000256" key="1">
    <source>
        <dbReference type="ARBA" id="ARBA00004141"/>
    </source>
</evidence>
<evidence type="ECO:0000313" key="8">
    <source>
        <dbReference type="Proteomes" id="UP000474778"/>
    </source>
</evidence>
<dbReference type="Proteomes" id="UP000474778">
    <property type="component" value="Unassembled WGS sequence"/>
</dbReference>
<dbReference type="Pfam" id="PF04138">
    <property type="entry name" value="GtrA_DPMS_TM"/>
    <property type="match status" value="1"/>
</dbReference>
<proteinExistence type="predicted"/>
<feature type="transmembrane region" description="Helical" evidence="5">
    <location>
        <begin position="65"/>
        <end position="88"/>
    </location>
</feature>
<accession>A0A6L7HYG0</accession>
<feature type="transmembrane region" description="Helical" evidence="5">
    <location>
        <begin position="371"/>
        <end position="392"/>
    </location>
</feature>
<feature type="transmembrane region" description="Helical" evidence="5">
    <location>
        <begin position="39"/>
        <end position="58"/>
    </location>
</feature>
<keyword evidence="3 5" id="KW-1133">Transmembrane helix</keyword>
<organism evidence="7 8">
    <name type="scientific">Shewanella insulae</name>
    <dbReference type="NCBI Taxonomy" id="2681496"/>
    <lineage>
        <taxon>Bacteria</taxon>
        <taxon>Pseudomonadati</taxon>
        <taxon>Pseudomonadota</taxon>
        <taxon>Gammaproteobacteria</taxon>
        <taxon>Alteromonadales</taxon>
        <taxon>Shewanellaceae</taxon>
        <taxon>Shewanella</taxon>
    </lineage>
</organism>
<dbReference type="EMBL" id="WRPA01000010">
    <property type="protein sequence ID" value="MXR69372.1"/>
    <property type="molecule type" value="Genomic_DNA"/>
</dbReference>
<evidence type="ECO:0000256" key="4">
    <source>
        <dbReference type="ARBA" id="ARBA00023136"/>
    </source>
</evidence>
<feature type="transmembrane region" description="Helical" evidence="5">
    <location>
        <begin position="239"/>
        <end position="257"/>
    </location>
</feature>
<feature type="transmembrane region" description="Helical" evidence="5">
    <location>
        <begin position="329"/>
        <end position="351"/>
    </location>
</feature>
<feature type="domain" description="GtrA/DPMS transmembrane" evidence="6">
    <location>
        <begin position="8"/>
        <end position="109"/>
    </location>
</feature>
<name>A0A6L7HYG0_9GAMM</name>
<dbReference type="AlphaFoldDB" id="A0A6L7HYG0"/>
<feature type="transmembrane region" description="Helical" evidence="5">
    <location>
        <begin position="209"/>
        <end position="227"/>
    </location>
</feature>
<evidence type="ECO:0000256" key="5">
    <source>
        <dbReference type="SAM" id="Phobius"/>
    </source>
</evidence>
<evidence type="ECO:0000313" key="7">
    <source>
        <dbReference type="EMBL" id="MXR69372.1"/>
    </source>
</evidence>
<feature type="transmembrane region" description="Helical" evidence="5">
    <location>
        <begin position="7"/>
        <end position="27"/>
    </location>
</feature>
<dbReference type="RefSeq" id="WP_160796478.1">
    <property type="nucleotide sequence ID" value="NZ_WRPA01000010.1"/>
</dbReference>
<feature type="transmembrane region" description="Helical" evidence="5">
    <location>
        <begin position="291"/>
        <end position="317"/>
    </location>
</feature>
<evidence type="ECO:0000256" key="2">
    <source>
        <dbReference type="ARBA" id="ARBA00022692"/>
    </source>
</evidence>
<feature type="transmembrane region" description="Helical" evidence="5">
    <location>
        <begin position="263"/>
        <end position="279"/>
    </location>
</feature>
<evidence type="ECO:0000259" key="6">
    <source>
        <dbReference type="Pfam" id="PF04138"/>
    </source>
</evidence>
<gene>
    <name evidence="7" type="ORF">GNT65_11910</name>
</gene>
<dbReference type="GO" id="GO:0000271">
    <property type="term" value="P:polysaccharide biosynthetic process"/>
    <property type="evidence" value="ECO:0007669"/>
    <property type="project" value="InterPro"/>
</dbReference>
<keyword evidence="8" id="KW-1185">Reference proteome</keyword>
<evidence type="ECO:0000256" key="3">
    <source>
        <dbReference type="ARBA" id="ARBA00022989"/>
    </source>
</evidence>